<dbReference type="EMBL" id="JAMSHJ010000004">
    <property type="protein sequence ID" value="KAI5417119.1"/>
    <property type="molecule type" value="Genomic_DNA"/>
</dbReference>
<comment type="caution">
    <text evidence="2">The sequence shown here is derived from an EMBL/GenBank/DDBJ whole genome shotgun (WGS) entry which is preliminary data.</text>
</comment>
<organism evidence="2 3">
    <name type="scientific">Pisum sativum</name>
    <name type="common">Garden pea</name>
    <name type="synonym">Lathyrus oleraceus</name>
    <dbReference type="NCBI Taxonomy" id="3888"/>
    <lineage>
        <taxon>Eukaryota</taxon>
        <taxon>Viridiplantae</taxon>
        <taxon>Streptophyta</taxon>
        <taxon>Embryophyta</taxon>
        <taxon>Tracheophyta</taxon>
        <taxon>Spermatophyta</taxon>
        <taxon>Magnoliopsida</taxon>
        <taxon>eudicotyledons</taxon>
        <taxon>Gunneridae</taxon>
        <taxon>Pentapetalae</taxon>
        <taxon>rosids</taxon>
        <taxon>fabids</taxon>
        <taxon>Fabales</taxon>
        <taxon>Fabaceae</taxon>
        <taxon>Papilionoideae</taxon>
        <taxon>50 kb inversion clade</taxon>
        <taxon>NPAAA clade</taxon>
        <taxon>Hologalegina</taxon>
        <taxon>IRL clade</taxon>
        <taxon>Fabeae</taxon>
        <taxon>Lathyrus</taxon>
    </lineage>
</organism>
<protein>
    <submittedName>
        <fullName evidence="2">Uncharacterized protein</fullName>
    </submittedName>
</protein>
<reference evidence="2 3" key="1">
    <citation type="journal article" date="2022" name="Nat. Genet.">
        <title>Improved pea reference genome and pan-genome highlight genomic features and evolutionary characteristics.</title>
        <authorList>
            <person name="Yang T."/>
            <person name="Liu R."/>
            <person name="Luo Y."/>
            <person name="Hu S."/>
            <person name="Wang D."/>
            <person name="Wang C."/>
            <person name="Pandey M.K."/>
            <person name="Ge S."/>
            <person name="Xu Q."/>
            <person name="Li N."/>
            <person name="Li G."/>
            <person name="Huang Y."/>
            <person name="Saxena R.K."/>
            <person name="Ji Y."/>
            <person name="Li M."/>
            <person name="Yan X."/>
            <person name="He Y."/>
            <person name="Liu Y."/>
            <person name="Wang X."/>
            <person name="Xiang C."/>
            <person name="Varshney R.K."/>
            <person name="Ding H."/>
            <person name="Gao S."/>
            <person name="Zong X."/>
        </authorList>
    </citation>
    <scope>NUCLEOTIDE SEQUENCE [LARGE SCALE GENOMIC DNA]</scope>
    <source>
        <strain evidence="2 3">cv. Zhongwan 6</strain>
    </source>
</reference>
<sequence length="511" mass="57366">MNINYNHIQSDSQHALEQGTMSQEMMEELRNGQEALKEELNLLKSQMRWVLENLQVLLGKEGHPIYAAATKRATTPHTSGVTPSQGKFYVETPHLPVYGPPSRRHHQHPLAIAPQSHRSQVQNKNQNQNKRNENHSDPIPVPYSKLYPQLIQNALVTPRALAPVSPYLPWYNPNATCEFHKGALGHDLDSCLALKALVRGLINKNSLIFEEDHPKVKCEYHTGTMGHSIEECKSFKLKLQGLIDIGSPTLKEEGLGTYALISEPGNEKGKGPLTPLKVLFHKEDVRDVANELSLFPGKSIEIPSWISNVTTHTNERKGEVSSGSKRAAFNDEIEGKEFEDHPANVKKLVDPNLQVAENKQLAMPKVLYQQPPSSGLHCQQTWFAPHPNQQAQGPRYQEQHMLQNNLERRNDPRHPVFMTYSQLLQPLIQNSLVVPKSLKSVPQPYPPGYNPNEKCGYHAGSEGHSTEDCDAFKAKVQQLIDNRYIAFQEGSLLVNVNPSTGQVRRSQGVFP</sequence>
<evidence type="ECO:0000313" key="2">
    <source>
        <dbReference type="EMBL" id="KAI5417119.1"/>
    </source>
</evidence>
<dbReference type="PANTHER" id="PTHR32108">
    <property type="entry name" value="DNA-DIRECTED RNA POLYMERASE SUBUNIT ALPHA"/>
    <property type="match status" value="1"/>
</dbReference>
<dbReference type="Gramene" id="Psat04G0192900-T1">
    <property type="protein sequence ID" value="KAI5417119.1"/>
    <property type="gene ID" value="KIW84_041929"/>
</dbReference>
<dbReference type="OrthoDB" id="998149at2759"/>
<dbReference type="AlphaFoldDB" id="A0A9D4X9P1"/>
<name>A0A9D4X9P1_PEA</name>
<evidence type="ECO:0000313" key="3">
    <source>
        <dbReference type="Proteomes" id="UP001058974"/>
    </source>
</evidence>
<dbReference type="Proteomes" id="UP001058974">
    <property type="component" value="Chromosome 4"/>
</dbReference>
<keyword evidence="3" id="KW-1185">Reference proteome</keyword>
<feature type="compositionally biased region" description="Low complexity" evidence="1">
    <location>
        <begin position="120"/>
        <end position="129"/>
    </location>
</feature>
<dbReference type="PANTHER" id="PTHR32108:SF9">
    <property type="entry name" value="REVERSE TRANSCRIPTASE RNASE H-LIKE DOMAIN-CONTAINING PROTEIN"/>
    <property type="match status" value="1"/>
</dbReference>
<accession>A0A9D4X9P1</accession>
<feature type="region of interest" description="Disordered" evidence="1">
    <location>
        <begin position="91"/>
        <end position="139"/>
    </location>
</feature>
<gene>
    <name evidence="2" type="ORF">KIW84_041929</name>
</gene>
<evidence type="ECO:0000256" key="1">
    <source>
        <dbReference type="SAM" id="MobiDB-lite"/>
    </source>
</evidence>
<proteinExistence type="predicted"/>